<dbReference type="EMBL" id="MLYO01000018">
    <property type="protein sequence ID" value="OIK05817.1"/>
    <property type="molecule type" value="Genomic_DNA"/>
</dbReference>
<organism evidence="1 2">
    <name type="scientific">Streptomyces monashensis</name>
    <dbReference type="NCBI Taxonomy" id="1678012"/>
    <lineage>
        <taxon>Bacteria</taxon>
        <taxon>Bacillati</taxon>
        <taxon>Actinomycetota</taxon>
        <taxon>Actinomycetes</taxon>
        <taxon>Kitasatosporales</taxon>
        <taxon>Streptomycetaceae</taxon>
        <taxon>Streptomyces</taxon>
    </lineage>
</organism>
<dbReference type="Proteomes" id="UP000179642">
    <property type="component" value="Unassembled WGS sequence"/>
</dbReference>
<protein>
    <submittedName>
        <fullName evidence="1">Uncharacterized protein</fullName>
    </submittedName>
</protein>
<sequence length="162" mass="16892">MFARRGNDPAALRPSAAGSRCADFVRGAHPETEATEAIRHASLELMPGEGADGVSCAVARKASPAAALYYALEAGAAALLPGRFGTSCPPADGMCTAPPDAERALGIDGERRARMLRRIGDWTTGMRDAPEFAAADRLNGLLDVLRHAAGAGLGVPAFSRWY</sequence>
<gene>
    <name evidence="1" type="ORF">BIV23_10900</name>
</gene>
<dbReference type="RefSeq" id="WP_071380584.1">
    <property type="nucleotide sequence ID" value="NZ_MLYO01000018.1"/>
</dbReference>
<dbReference type="OrthoDB" id="3211639at2"/>
<keyword evidence="2" id="KW-1185">Reference proteome</keyword>
<evidence type="ECO:0000313" key="1">
    <source>
        <dbReference type="EMBL" id="OIK05817.1"/>
    </source>
</evidence>
<comment type="caution">
    <text evidence="1">The sequence shown here is derived from an EMBL/GenBank/DDBJ whole genome shotgun (WGS) entry which is preliminary data.</text>
</comment>
<accession>A0A1S2QJK1</accession>
<dbReference type="AlphaFoldDB" id="A0A1S2QJK1"/>
<name>A0A1S2QJK1_9ACTN</name>
<reference evidence="1 2" key="1">
    <citation type="submission" date="2016-10" db="EMBL/GenBank/DDBJ databases">
        <title>Genome sequence of Streptomyces sp. MUSC 1.</title>
        <authorList>
            <person name="Lee L.-H."/>
            <person name="Ser H.-L."/>
            <person name="Law J.W.-F."/>
        </authorList>
    </citation>
    <scope>NUCLEOTIDE SEQUENCE [LARGE SCALE GENOMIC DNA]</scope>
    <source>
        <strain evidence="1 2">MUSC 1</strain>
    </source>
</reference>
<proteinExistence type="predicted"/>
<evidence type="ECO:0000313" key="2">
    <source>
        <dbReference type="Proteomes" id="UP000179642"/>
    </source>
</evidence>